<dbReference type="Proteomes" id="UP001159363">
    <property type="component" value="Chromosome 1"/>
</dbReference>
<sequence>MHYVHVDRSGGSASAIRDISGSKLFRNGRGLDTDHSSLLDCLPAIASSSAQQIAVLYLGAWEHLISTSEGLPPLVVSTSEGLPSGRQHMILRRVSSPRTSLYYSLYDAWCPDPLSATYPKDTRTKCQPVWAPGVGRGSNNKEGKVVNSAAGFCGKNYSSVTLTPPLATHQGELGSIPSWFTPDFRNWESCRVMPLANRVQSLAGSLDFGKWELCWTMSLVGGFSRGSPISPTPSLRRHLLFTFIALIGSEDLAVKNRPNLFTRALTYCSSLILLTTYYIFSS</sequence>
<keyword evidence="2" id="KW-1185">Reference proteome</keyword>
<dbReference type="EMBL" id="JARBHB010000001">
    <property type="protein sequence ID" value="KAJ8896212.1"/>
    <property type="molecule type" value="Genomic_DNA"/>
</dbReference>
<proteinExistence type="predicted"/>
<protein>
    <submittedName>
        <fullName evidence="1">Uncharacterized protein</fullName>
    </submittedName>
</protein>
<evidence type="ECO:0000313" key="1">
    <source>
        <dbReference type="EMBL" id="KAJ8896212.1"/>
    </source>
</evidence>
<comment type="caution">
    <text evidence="1">The sequence shown here is derived from an EMBL/GenBank/DDBJ whole genome shotgun (WGS) entry which is preliminary data.</text>
</comment>
<reference evidence="1 2" key="1">
    <citation type="submission" date="2023-02" db="EMBL/GenBank/DDBJ databases">
        <title>LHISI_Scaffold_Assembly.</title>
        <authorList>
            <person name="Stuart O.P."/>
            <person name="Cleave R."/>
            <person name="Magrath M.J.L."/>
            <person name="Mikheyev A.S."/>
        </authorList>
    </citation>
    <scope>NUCLEOTIDE SEQUENCE [LARGE SCALE GENOMIC DNA]</scope>
    <source>
        <strain evidence="1">Daus_M_001</strain>
        <tissue evidence="1">Leg muscle</tissue>
    </source>
</reference>
<organism evidence="1 2">
    <name type="scientific">Dryococelus australis</name>
    <dbReference type="NCBI Taxonomy" id="614101"/>
    <lineage>
        <taxon>Eukaryota</taxon>
        <taxon>Metazoa</taxon>
        <taxon>Ecdysozoa</taxon>
        <taxon>Arthropoda</taxon>
        <taxon>Hexapoda</taxon>
        <taxon>Insecta</taxon>
        <taxon>Pterygota</taxon>
        <taxon>Neoptera</taxon>
        <taxon>Polyneoptera</taxon>
        <taxon>Phasmatodea</taxon>
        <taxon>Verophasmatodea</taxon>
        <taxon>Anareolatae</taxon>
        <taxon>Phasmatidae</taxon>
        <taxon>Eurycanthinae</taxon>
        <taxon>Dryococelus</taxon>
    </lineage>
</organism>
<evidence type="ECO:0000313" key="2">
    <source>
        <dbReference type="Proteomes" id="UP001159363"/>
    </source>
</evidence>
<accession>A0ABQ9IIE1</accession>
<name>A0ABQ9IIE1_9NEOP</name>
<gene>
    <name evidence="1" type="ORF">PR048_001555</name>
</gene>